<dbReference type="InterPro" id="IPR000524">
    <property type="entry name" value="Tscrpt_reg_HTH_GntR"/>
</dbReference>
<dbReference type="PANTHER" id="PTHR43537:SF5">
    <property type="entry name" value="UXU OPERON TRANSCRIPTIONAL REGULATOR"/>
    <property type="match status" value="1"/>
</dbReference>
<dbReference type="Proteomes" id="UP000053370">
    <property type="component" value="Unassembled WGS sequence"/>
</dbReference>
<dbReference type="RefSeq" id="WP_062282797.1">
    <property type="nucleotide sequence ID" value="NZ_DF968181.1"/>
</dbReference>
<keyword evidence="6" id="KW-1185">Reference proteome</keyword>
<dbReference type="SMART" id="SM00345">
    <property type="entry name" value="HTH_GNTR"/>
    <property type="match status" value="1"/>
</dbReference>
<proteinExistence type="predicted"/>
<keyword evidence="3" id="KW-0804">Transcription</keyword>
<dbReference type="GO" id="GO:0003700">
    <property type="term" value="F:DNA-binding transcription factor activity"/>
    <property type="evidence" value="ECO:0007669"/>
    <property type="project" value="InterPro"/>
</dbReference>
<accession>A0A0S7BM93</accession>
<dbReference type="OrthoDB" id="8066003at2"/>
<dbReference type="Gene3D" id="1.20.120.530">
    <property type="entry name" value="GntR ligand-binding domain-like"/>
    <property type="match status" value="1"/>
</dbReference>
<dbReference type="InterPro" id="IPR036390">
    <property type="entry name" value="WH_DNA-bd_sf"/>
</dbReference>
<protein>
    <submittedName>
        <fullName evidence="5">DNA-binding transcriptional regulator, GntR family</fullName>
    </submittedName>
</protein>
<feature type="domain" description="HTH gntR-type" evidence="4">
    <location>
        <begin position="16"/>
        <end position="83"/>
    </location>
</feature>
<sequence length="233" mass="27063">MENEENKQKLKKLNALNLRDRVERELRTAILSGVFQPGQKLVEYDIAEQLEVSRAPVREALTALQKDGLVVDIFRRGYFVPVFNETDIHEIYEVRTLLEVGGLRMAYPKLTEVEFDHLQAIIDTLGDYLTNSEKKNSVPDVDIEFHEYLMSLANNKRLYSAWKSIKTQSQLLIGITSRTDYEYLEEPKTIHQNLLNAIRYKDLAEAEKALEHHLLDAKERAIKNLQKKNDLVH</sequence>
<dbReference type="EMBL" id="DF968181">
    <property type="protein sequence ID" value="GAP41482.1"/>
    <property type="molecule type" value="Genomic_DNA"/>
</dbReference>
<dbReference type="PATRIC" id="fig|1678840.3.peg.2942"/>
<dbReference type="STRING" id="1678840.ATC1_131472"/>
<dbReference type="PANTHER" id="PTHR43537">
    <property type="entry name" value="TRANSCRIPTIONAL REGULATOR, GNTR FAMILY"/>
    <property type="match status" value="1"/>
</dbReference>
<organism evidence="5">
    <name type="scientific">Flexilinea flocculi</name>
    <dbReference type="NCBI Taxonomy" id="1678840"/>
    <lineage>
        <taxon>Bacteria</taxon>
        <taxon>Bacillati</taxon>
        <taxon>Chloroflexota</taxon>
        <taxon>Anaerolineae</taxon>
        <taxon>Anaerolineales</taxon>
        <taxon>Anaerolineaceae</taxon>
        <taxon>Flexilinea</taxon>
    </lineage>
</organism>
<evidence type="ECO:0000313" key="6">
    <source>
        <dbReference type="Proteomes" id="UP000053370"/>
    </source>
</evidence>
<dbReference type="Pfam" id="PF07729">
    <property type="entry name" value="FCD"/>
    <property type="match status" value="1"/>
</dbReference>
<dbReference type="CDD" id="cd07377">
    <property type="entry name" value="WHTH_GntR"/>
    <property type="match status" value="1"/>
</dbReference>
<dbReference type="AlphaFoldDB" id="A0A0S7BM93"/>
<evidence type="ECO:0000259" key="4">
    <source>
        <dbReference type="PROSITE" id="PS50949"/>
    </source>
</evidence>
<keyword evidence="1" id="KW-0805">Transcription regulation</keyword>
<dbReference type="SUPFAM" id="SSF46785">
    <property type="entry name" value="Winged helix' DNA-binding domain"/>
    <property type="match status" value="1"/>
</dbReference>
<reference evidence="5" key="1">
    <citation type="journal article" date="2015" name="Genome Announc.">
        <title>Draft Genome Sequence of Anaerolineae Strain TC1, a Novel Isolate from a Methanogenic Wastewater Treatment System.</title>
        <authorList>
            <person name="Matsuura N."/>
            <person name="Tourlousse D.M."/>
            <person name="Sun L."/>
            <person name="Toyonaga M."/>
            <person name="Kuroda K."/>
            <person name="Ohashi A."/>
            <person name="Cruz R."/>
            <person name="Yamaguchi T."/>
            <person name="Sekiguchi Y."/>
        </authorList>
    </citation>
    <scope>NUCLEOTIDE SEQUENCE [LARGE SCALE GENOMIC DNA]</scope>
    <source>
        <strain evidence="5">TC1</strain>
    </source>
</reference>
<dbReference type="InterPro" id="IPR036388">
    <property type="entry name" value="WH-like_DNA-bd_sf"/>
</dbReference>
<name>A0A0S7BM93_9CHLR</name>
<evidence type="ECO:0000256" key="2">
    <source>
        <dbReference type="ARBA" id="ARBA00023125"/>
    </source>
</evidence>
<dbReference type="Gene3D" id="1.10.10.10">
    <property type="entry name" value="Winged helix-like DNA-binding domain superfamily/Winged helix DNA-binding domain"/>
    <property type="match status" value="1"/>
</dbReference>
<dbReference type="Pfam" id="PF00392">
    <property type="entry name" value="GntR"/>
    <property type="match status" value="1"/>
</dbReference>
<dbReference type="PROSITE" id="PS50949">
    <property type="entry name" value="HTH_GNTR"/>
    <property type="match status" value="1"/>
</dbReference>
<dbReference type="GO" id="GO:0003677">
    <property type="term" value="F:DNA binding"/>
    <property type="evidence" value="ECO:0007669"/>
    <property type="project" value="UniProtKB-KW"/>
</dbReference>
<dbReference type="PRINTS" id="PR00035">
    <property type="entry name" value="HTHGNTR"/>
</dbReference>
<dbReference type="InterPro" id="IPR011711">
    <property type="entry name" value="GntR_C"/>
</dbReference>
<dbReference type="SUPFAM" id="SSF48008">
    <property type="entry name" value="GntR ligand-binding domain-like"/>
    <property type="match status" value="1"/>
</dbReference>
<evidence type="ECO:0000256" key="3">
    <source>
        <dbReference type="ARBA" id="ARBA00023163"/>
    </source>
</evidence>
<dbReference type="InterPro" id="IPR008920">
    <property type="entry name" value="TF_FadR/GntR_C"/>
</dbReference>
<keyword evidence="2 5" id="KW-0238">DNA-binding</keyword>
<evidence type="ECO:0000313" key="5">
    <source>
        <dbReference type="EMBL" id="GAP41482.1"/>
    </source>
</evidence>
<dbReference type="SMART" id="SM00895">
    <property type="entry name" value="FCD"/>
    <property type="match status" value="1"/>
</dbReference>
<gene>
    <name evidence="5" type="ORF">ATC1_131472</name>
</gene>
<evidence type="ECO:0000256" key="1">
    <source>
        <dbReference type="ARBA" id="ARBA00023015"/>
    </source>
</evidence>